<dbReference type="PANTHER" id="PTHR46105">
    <property type="entry name" value="AGAP004733-PA"/>
    <property type="match status" value="1"/>
</dbReference>
<dbReference type="GO" id="GO:0000981">
    <property type="term" value="F:DNA-binding transcription factor activity, RNA polymerase II-specific"/>
    <property type="evidence" value="ECO:0007669"/>
    <property type="project" value="TreeGrafter"/>
</dbReference>
<dbReference type="Pfam" id="PF00651">
    <property type="entry name" value="BTB"/>
    <property type="match status" value="1"/>
</dbReference>
<keyword evidence="2" id="KW-0479">Metal-binding</keyword>
<evidence type="ECO:0000259" key="10">
    <source>
        <dbReference type="PROSITE" id="PS50097"/>
    </source>
</evidence>
<evidence type="ECO:0000256" key="9">
    <source>
        <dbReference type="ARBA" id="ARBA00023242"/>
    </source>
</evidence>
<comment type="subcellular location">
    <subcellularLocation>
        <location evidence="1">Nucleus</location>
    </subcellularLocation>
</comment>
<organism evidence="11">
    <name type="scientific">Stegastes partitus</name>
    <name type="common">bicolor damselfish</name>
    <dbReference type="NCBI Taxonomy" id="144197"/>
    <lineage>
        <taxon>Eukaryota</taxon>
        <taxon>Metazoa</taxon>
        <taxon>Chordata</taxon>
        <taxon>Craniata</taxon>
        <taxon>Vertebrata</taxon>
        <taxon>Euteleostomi</taxon>
        <taxon>Actinopterygii</taxon>
        <taxon>Neopterygii</taxon>
        <taxon>Teleostei</taxon>
        <taxon>Neoteleostei</taxon>
        <taxon>Acanthomorphata</taxon>
        <taxon>Ovalentaria</taxon>
        <taxon>Pomacentridae</taxon>
        <taxon>Stegastes</taxon>
    </lineage>
</organism>
<reference evidence="11" key="1">
    <citation type="submission" date="2023-09" db="UniProtKB">
        <authorList>
            <consortium name="Ensembl"/>
        </authorList>
    </citation>
    <scope>IDENTIFICATION</scope>
</reference>
<keyword evidence="7" id="KW-0238">DNA-binding</keyword>
<dbReference type="PANTHER" id="PTHR46105:SF5">
    <property type="entry name" value="ZINC FINGER AND BTB DOMAIN-CONTAINING PROTEIN 44 ISOFORM X1"/>
    <property type="match status" value="1"/>
</dbReference>
<dbReference type="Ensembl" id="ENSSPAT00000011272.1">
    <property type="protein sequence ID" value="ENSSPAP00000011076.1"/>
    <property type="gene ID" value="ENSSPAG00000008432.1"/>
</dbReference>
<evidence type="ECO:0000256" key="2">
    <source>
        <dbReference type="ARBA" id="ARBA00022723"/>
    </source>
</evidence>
<dbReference type="InterPro" id="IPR000210">
    <property type="entry name" value="BTB/POZ_dom"/>
</dbReference>
<keyword evidence="4" id="KW-0863">Zinc-finger</keyword>
<keyword evidence="8" id="KW-0804">Transcription</keyword>
<evidence type="ECO:0000256" key="3">
    <source>
        <dbReference type="ARBA" id="ARBA00022737"/>
    </source>
</evidence>
<evidence type="ECO:0000313" key="11">
    <source>
        <dbReference type="Ensembl" id="ENSSPAP00000011076.1"/>
    </source>
</evidence>
<evidence type="ECO:0000256" key="5">
    <source>
        <dbReference type="ARBA" id="ARBA00022833"/>
    </source>
</evidence>
<feature type="domain" description="BTB" evidence="10">
    <location>
        <begin position="21"/>
        <end position="53"/>
    </location>
</feature>
<dbReference type="PROSITE" id="PS50097">
    <property type="entry name" value="BTB"/>
    <property type="match status" value="1"/>
</dbReference>
<dbReference type="GO" id="GO:0008270">
    <property type="term" value="F:zinc ion binding"/>
    <property type="evidence" value="ECO:0007669"/>
    <property type="project" value="UniProtKB-KW"/>
</dbReference>
<evidence type="ECO:0000256" key="7">
    <source>
        <dbReference type="ARBA" id="ARBA00023125"/>
    </source>
</evidence>
<keyword evidence="9" id="KW-0539">Nucleus</keyword>
<evidence type="ECO:0000256" key="8">
    <source>
        <dbReference type="ARBA" id="ARBA00023163"/>
    </source>
</evidence>
<evidence type="ECO:0000256" key="4">
    <source>
        <dbReference type="ARBA" id="ARBA00022771"/>
    </source>
</evidence>
<dbReference type="InterPro" id="IPR050457">
    <property type="entry name" value="ZnFinger_BTB_dom_contain"/>
</dbReference>
<dbReference type="InterPro" id="IPR011333">
    <property type="entry name" value="SKP1/BTB/POZ_sf"/>
</dbReference>
<accession>A0A3B4ZTG8</accession>
<dbReference type="GO" id="GO:0005634">
    <property type="term" value="C:nucleus"/>
    <property type="evidence" value="ECO:0007669"/>
    <property type="project" value="UniProtKB-SubCell"/>
</dbReference>
<protein>
    <recommendedName>
        <fullName evidence="10">BTB domain-containing protein</fullName>
    </recommendedName>
</protein>
<keyword evidence="5" id="KW-0862">Zinc</keyword>
<keyword evidence="3" id="KW-0677">Repeat</keyword>
<dbReference type="GeneTree" id="ENSGT01120000277993"/>
<dbReference type="Gene3D" id="3.30.710.10">
    <property type="entry name" value="Potassium Channel Kv1.1, Chain A"/>
    <property type="match status" value="1"/>
</dbReference>
<dbReference type="SUPFAM" id="SSF54695">
    <property type="entry name" value="POZ domain"/>
    <property type="match status" value="1"/>
</dbReference>
<sequence>MPPRPLSLYQLNHQRLHAQLCDCVVLVGGQTFQAHRSILAACSSHFRALLSSSEEVVGPGADRGPHVMELDPEVVTPERWPEAELQSALPWHRSGRPECIQHVCH</sequence>
<evidence type="ECO:0000256" key="1">
    <source>
        <dbReference type="ARBA" id="ARBA00004123"/>
    </source>
</evidence>
<proteinExistence type="predicted"/>
<dbReference type="GO" id="GO:0000978">
    <property type="term" value="F:RNA polymerase II cis-regulatory region sequence-specific DNA binding"/>
    <property type="evidence" value="ECO:0007669"/>
    <property type="project" value="TreeGrafter"/>
</dbReference>
<evidence type="ECO:0000256" key="6">
    <source>
        <dbReference type="ARBA" id="ARBA00023015"/>
    </source>
</evidence>
<dbReference type="STRING" id="144197.ENSSPAP00000011076"/>
<name>A0A3B4ZTG8_9TELE</name>
<keyword evidence="6" id="KW-0805">Transcription regulation</keyword>
<dbReference type="AlphaFoldDB" id="A0A3B4ZTG8"/>